<dbReference type="SUPFAM" id="SSF52799">
    <property type="entry name" value="(Phosphotyrosine protein) phosphatases II"/>
    <property type="match status" value="1"/>
</dbReference>
<dbReference type="Pfam" id="PF00782">
    <property type="entry name" value="DSPc"/>
    <property type="match status" value="1"/>
</dbReference>
<dbReference type="PANTHER" id="PTHR46377:SF1">
    <property type="entry name" value="DUAL SPECIFICITY PROTEIN PHOSPHATASE 19"/>
    <property type="match status" value="1"/>
</dbReference>
<dbReference type="GO" id="GO:0008579">
    <property type="term" value="F:JUN kinase phosphatase activity"/>
    <property type="evidence" value="ECO:0007669"/>
    <property type="project" value="TreeGrafter"/>
</dbReference>
<dbReference type="InterPro" id="IPR000387">
    <property type="entry name" value="Tyr_Pase_dom"/>
</dbReference>
<dbReference type="InterPro" id="IPR020422">
    <property type="entry name" value="TYR_PHOSPHATASE_DUAL_dom"/>
</dbReference>
<sequence length="346" mass="37191">MEASLEDSDSRTQAEAKANQVLGEESAGDAGGNSVRPARERSSQADPPRPKAKSHVKAAAKDTRPVRLRPWRKTADEVRSELEAADRILFEGQAAAAAAAGIDAAALRFFFLALQTVEEASAALPGRRELERSLDTLRQAATSSASKEEVNSALQAATTAVTAAGLEVSLSRAPKQDLCHQVLPWLLIGGWAALGRDCDELRRRSVTHVVSIISADQRKLPEFVQGHLHIFSFDSEDAAQKLGERFPAICRFIDGCGERGKVYVHCGAGISRAPTAAASYIMWKLGVSAAVAIRLIRAARPCIRPNVGFVRELQRWEKKMTELEGFASCAHAAGSRLAVAGLCQNS</sequence>
<feature type="domain" description="Tyrosine-protein phosphatase" evidence="2">
    <location>
        <begin position="176"/>
        <end position="322"/>
    </location>
</feature>
<dbReference type="PROSITE" id="PS50056">
    <property type="entry name" value="TYR_PHOSPHATASE_2"/>
    <property type="match status" value="1"/>
</dbReference>
<name>A0A1Q9CFP9_SYMMI</name>
<evidence type="ECO:0000313" key="4">
    <source>
        <dbReference type="EMBL" id="OLP81758.1"/>
    </source>
</evidence>
<organism evidence="4 5">
    <name type="scientific">Symbiodinium microadriaticum</name>
    <name type="common">Dinoflagellate</name>
    <name type="synonym">Zooxanthella microadriatica</name>
    <dbReference type="NCBI Taxonomy" id="2951"/>
    <lineage>
        <taxon>Eukaryota</taxon>
        <taxon>Sar</taxon>
        <taxon>Alveolata</taxon>
        <taxon>Dinophyceae</taxon>
        <taxon>Suessiales</taxon>
        <taxon>Symbiodiniaceae</taxon>
        <taxon>Symbiodinium</taxon>
    </lineage>
</organism>
<dbReference type="Proteomes" id="UP000186817">
    <property type="component" value="Unassembled WGS sequence"/>
</dbReference>
<dbReference type="OMA" id="EWERRCA"/>
<proteinExistence type="predicted"/>
<keyword evidence="5" id="KW-1185">Reference proteome</keyword>
<accession>A0A1Q9CFP9</accession>
<dbReference type="SMART" id="SM00195">
    <property type="entry name" value="DSPc"/>
    <property type="match status" value="1"/>
</dbReference>
<gene>
    <name evidence="4" type="ORF">AK812_SmicGene37668</name>
</gene>
<feature type="region of interest" description="Disordered" evidence="1">
    <location>
        <begin position="1"/>
        <end position="72"/>
    </location>
</feature>
<feature type="domain" description="Tyrosine specific protein phosphatases" evidence="3">
    <location>
        <begin position="244"/>
        <end position="301"/>
    </location>
</feature>
<dbReference type="CDD" id="cd14498">
    <property type="entry name" value="DSP"/>
    <property type="match status" value="1"/>
</dbReference>
<protein>
    <submittedName>
        <fullName evidence="4">Uncharacterized protein</fullName>
    </submittedName>
</protein>
<reference evidence="4 5" key="1">
    <citation type="submission" date="2016-02" db="EMBL/GenBank/DDBJ databases">
        <title>Genome analysis of coral dinoflagellate symbionts highlights evolutionary adaptations to a symbiotic lifestyle.</title>
        <authorList>
            <person name="Aranda M."/>
            <person name="Li Y."/>
            <person name="Liew Y.J."/>
            <person name="Baumgarten S."/>
            <person name="Simakov O."/>
            <person name="Wilson M."/>
            <person name="Piel J."/>
            <person name="Ashoor H."/>
            <person name="Bougouffa S."/>
            <person name="Bajic V.B."/>
            <person name="Ryu T."/>
            <person name="Ravasi T."/>
            <person name="Bayer T."/>
            <person name="Micklem G."/>
            <person name="Kim H."/>
            <person name="Bhak J."/>
            <person name="Lajeunesse T.C."/>
            <person name="Voolstra C.R."/>
        </authorList>
    </citation>
    <scope>NUCLEOTIDE SEQUENCE [LARGE SCALE GENOMIC DNA]</scope>
    <source>
        <strain evidence="4 5">CCMP2467</strain>
    </source>
</reference>
<dbReference type="AlphaFoldDB" id="A0A1Q9CFP9"/>
<evidence type="ECO:0000256" key="1">
    <source>
        <dbReference type="SAM" id="MobiDB-lite"/>
    </source>
</evidence>
<dbReference type="PROSITE" id="PS50054">
    <property type="entry name" value="TYR_PHOSPHATASE_DUAL"/>
    <property type="match status" value="1"/>
</dbReference>
<dbReference type="PANTHER" id="PTHR46377">
    <property type="entry name" value="DUAL SPECIFICITY PROTEIN PHOSPHATASE 19"/>
    <property type="match status" value="1"/>
</dbReference>
<evidence type="ECO:0000259" key="2">
    <source>
        <dbReference type="PROSITE" id="PS50054"/>
    </source>
</evidence>
<evidence type="ECO:0000259" key="3">
    <source>
        <dbReference type="PROSITE" id="PS50056"/>
    </source>
</evidence>
<evidence type="ECO:0000313" key="5">
    <source>
        <dbReference type="Proteomes" id="UP000186817"/>
    </source>
</evidence>
<dbReference type="Gene3D" id="3.90.190.10">
    <property type="entry name" value="Protein tyrosine phosphatase superfamily"/>
    <property type="match status" value="1"/>
</dbReference>
<dbReference type="GO" id="GO:0005737">
    <property type="term" value="C:cytoplasm"/>
    <property type="evidence" value="ECO:0007669"/>
    <property type="project" value="TreeGrafter"/>
</dbReference>
<dbReference type="InterPro" id="IPR029021">
    <property type="entry name" value="Prot-tyrosine_phosphatase-like"/>
</dbReference>
<dbReference type="InterPro" id="IPR000340">
    <property type="entry name" value="Dual-sp_phosphatase_cat-dom"/>
</dbReference>
<dbReference type="OrthoDB" id="10252009at2759"/>
<dbReference type="EMBL" id="LSRX01001252">
    <property type="protein sequence ID" value="OLP81758.1"/>
    <property type="molecule type" value="Genomic_DNA"/>
</dbReference>
<comment type="caution">
    <text evidence="4">The sequence shown here is derived from an EMBL/GenBank/DDBJ whole genome shotgun (WGS) entry which is preliminary data.</text>
</comment>